<dbReference type="Pfam" id="PF18962">
    <property type="entry name" value="Por_Secre_tail"/>
    <property type="match status" value="1"/>
</dbReference>
<dbReference type="NCBIfam" id="TIGR04183">
    <property type="entry name" value="Por_Secre_tail"/>
    <property type="match status" value="1"/>
</dbReference>
<dbReference type="AlphaFoldDB" id="A0A9D7SRR3"/>
<evidence type="ECO:0000313" key="2">
    <source>
        <dbReference type="EMBL" id="MBK9982095.1"/>
    </source>
</evidence>
<feature type="domain" description="Secretion system C-terminal sorting" evidence="1">
    <location>
        <begin position="287"/>
        <end position="363"/>
    </location>
</feature>
<comment type="caution">
    <text evidence="2">The sequence shown here is derived from an EMBL/GenBank/DDBJ whole genome shotgun (WGS) entry which is preliminary data.</text>
</comment>
<reference evidence="2 3" key="1">
    <citation type="submission" date="2020-10" db="EMBL/GenBank/DDBJ databases">
        <title>Connecting structure to function with the recovery of over 1000 high-quality activated sludge metagenome-assembled genomes encoding full-length rRNA genes using long-read sequencing.</title>
        <authorList>
            <person name="Singleton C.M."/>
            <person name="Petriglieri F."/>
            <person name="Kristensen J.M."/>
            <person name="Kirkegaard R.H."/>
            <person name="Michaelsen T.Y."/>
            <person name="Andersen M.H."/>
            <person name="Karst S.M."/>
            <person name="Dueholm M.S."/>
            <person name="Nielsen P.H."/>
            <person name="Albertsen M."/>
        </authorList>
    </citation>
    <scope>NUCLEOTIDE SEQUENCE [LARGE SCALE GENOMIC DNA]</scope>
    <source>
        <strain evidence="2">Ribe_18-Q3-R11-54_MAXAC.273</strain>
    </source>
</reference>
<sequence>MLSGTTLFSTSDVTACTGNTDDDAWFSFQLPENHTSALFKLQSDLGGKLGMQVFRGECTNLILQECFDSPWIDDISGLEPGQTYWIQIYTLDDRAAADFTLSLAAGPMQPDNDDCVNATSITSYPGYFVDPGPQSTAGATNSGVRLCYPFDEKTPDYAYDVWYSFVTDYTGGDATVTIHFNDPPVNEYEYLNFHLQGFEGQCNNLTTLSCLQNDDVKSGFKDSTIVMNLYGLKPATSYYFRVLTSSDTRNYAPVDFTVFAEGTAMEGTVGIEDHGADHQGLEITRYYPSPAHNVLNIDYVADDYTRSQLYMTDLLGHVIQQKELLTRQGENHETLQFDQVPSGLYIIYIENEKGRSQPKRFVVE</sequence>
<dbReference type="Proteomes" id="UP000808337">
    <property type="component" value="Unassembled WGS sequence"/>
</dbReference>
<protein>
    <submittedName>
        <fullName evidence="2">T9SS type A sorting domain-containing protein</fullName>
    </submittedName>
</protein>
<dbReference type="InterPro" id="IPR026444">
    <property type="entry name" value="Secre_tail"/>
</dbReference>
<dbReference type="EMBL" id="JADKGY010000001">
    <property type="protein sequence ID" value="MBK9982095.1"/>
    <property type="molecule type" value="Genomic_DNA"/>
</dbReference>
<name>A0A9D7SRR3_9BACT</name>
<gene>
    <name evidence="2" type="ORF">IPP15_06660</name>
</gene>
<proteinExistence type="predicted"/>
<evidence type="ECO:0000259" key="1">
    <source>
        <dbReference type="Pfam" id="PF18962"/>
    </source>
</evidence>
<accession>A0A9D7SRR3</accession>
<organism evidence="2 3">
    <name type="scientific">Candidatus Opimibacter skivensis</name>
    <dbReference type="NCBI Taxonomy" id="2982028"/>
    <lineage>
        <taxon>Bacteria</taxon>
        <taxon>Pseudomonadati</taxon>
        <taxon>Bacteroidota</taxon>
        <taxon>Saprospiria</taxon>
        <taxon>Saprospirales</taxon>
        <taxon>Saprospiraceae</taxon>
        <taxon>Candidatus Opimibacter</taxon>
    </lineage>
</organism>
<evidence type="ECO:0000313" key="3">
    <source>
        <dbReference type="Proteomes" id="UP000808337"/>
    </source>
</evidence>